<protein>
    <submittedName>
        <fullName evidence="2">Uncharacterized protein</fullName>
    </submittedName>
</protein>
<dbReference type="RefSeq" id="WP_259962254.1">
    <property type="nucleotide sequence ID" value="NZ_JAOAMV010000005.1"/>
</dbReference>
<dbReference type="Gene3D" id="2.60.40.3230">
    <property type="match status" value="1"/>
</dbReference>
<evidence type="ECO:0000313" key="2">
    <source>
        <dbReference type="EMBL" id="MCT2559366.1"/>
    </source>
</evidence>
<evidence type="ECO:0000256" key="1">
    <source>
        <dbReference type="SAM" id="SignalP"/>
    </source>
</evidence>
<gene>
    <name evidence="2" type="ORF">N0B51_10285</name>
</gene>
<dbReference type="InterPro" id="IPR038483">
    <property type="entry name" value="YcfL-like_sf"/>
</dbReference>
<name>A0A9X3A8D7_9SPHN</name>
<dbReference type="Proteomes" id="UP001142648">
    <property type="component" value="Unassembled WGS sequence"/>
</dbReference>
<dbReference type="AlphaFoldDB" id="A0A9X3A8D7"/>
<dbReference type="EMBL" id="JAOAMV010000005">
    <property type="protein sequence ID" value="MCT2559366.1"/>
    <property type="molecule type" value="Genomic_DNA"/>
</dbReference>
<comment type="caution">
    <text evidence="2">The sequence shown here is derived from an EMBL/GenBank/DDBJ whole genome shotgun (WGS) entry which is preliminary data.</text>
</comment>
<feature type="chain" id="PRO_5040864082" evidence="1">
    <location>
        <begin position="32"/>
        <end position="168"/>
    </location>
</feature>
<organism evidence="2 3">
    <name type="scientific">Tsuneonella litorea</name>
    <dbReference type="NCBI Taxonomy" id="2976475"/>
    <lineage>
        <taxon>Bacteria</taxon>
        <taxon>Pseudomonadati</taxon>
        <taxon>Pseudomonadota</taxon>
        <taxon>Alphaproteobacteria</taxon>
        <taxon>Sphingomonadales</taxon>
        <taxon>Erythrobacteraceae</taxon>
        <taxon>Tsuneonella</taxon>
    </lineage>
</organism>
<keyword evidence="1" id="KW-0732">Signal</keyword>
<proteinExistence type="predicted"/>
<keyword evidence="3" id="KW-1185">Reference proteome</keyword>
<dbReference type="PROSITE" id="PS51257">
    <property type="entry name" value="PROKAR_LIPOPROTEIN"/>
    <property type="match status" value="1"/>
</dbReference>
<evidence type="ECO:0000313" key="3">
    <source>
        <dbReference type="Proteomes" id="UP001142648"/>
    </source>
</evidence>
<reference evidence="2" key="1">
    <citation type="submission" date="2022-09" db="EMBL/GenBank/DDBJ databases">
        <title>The genome sequence of Tsuneonella sp. YG55.</title>
        <authorList>
            <person name="Liu Y."/>
        </authorList>
    </citation>
    <scope>NUCLEOTIDE SEQUENCE</scope>
    <source>
        <strain evidence="2">YG55</strain>
    </source>
</reference>
<accession>A0A9X3A8D7</accession>
<sequence>MSRLLLGGACGSVACLAAATALSLAFPASDAAARENRVLKCKTGKARKAPPYAGAALVANVARAMTPIDLNAVQFTDKALTREVLVEALFARRTETDTVEVSARFVNCTGRPLGIRARSSFMDDVQYPVEPASAWQRVIIQPYATGVYRERSMKRDEVKYYLIEIAGE</sequence>
<feature type="signal peptide" evidence="1">
    <location>
        <begin position="1"/>
        <end position="31"/>
    </location>
</feature>